<evidence type="ECO:0000313" key="3">
    <source>
        <dbReference type="EMBL" id="KRX05806.1"/>
    </source>
</evidence>
<keyword evidence="1" id="KW-0175">Coiled coil</keyword>
<dbReference type="InParanoid" id="A0A0V0QU72"/>
<keyword evidence="4" id="KW-1185">Reference proteome</keyword>
<feature type="region of interest" description="Disordered" evidence="2">
    <location>
        <begin position="1160"/>
        <end position="1185"/>
    </location>
</feature>
<protein>
    <submittedName>
        <fullName evidence="3">Uncharacterized protein</fullName>
    </submittedName>
</protein>
<organism evidence="3 4">
    <name type="scientific">Pseudocohnilembus persalinus</name>
    <name type="common">Ciliate</name>
    <dbReference type="NCBI Taxonomy" id="266149"/>
    <lineage>
        <taxon>Eukaryota</taxon>
        <taxon>Sar</taxon>
        <taxon>Alveolata</taxon>
        <taxon>Ciliophora</taxon>
        <taxon>Intramacronucleata</taxon>
        <taxon>Oligohymenophorea</taxon>
        <taxon>Scuticociliatia</taxon>
        <taxon>Philasterida</taxon>
        <taxon>Pseudocohnilembidae</taxon>
        <taxon>Pseudocohnilembus</taxon>
    </lineage>
</organism>
<feature type="compositionally biased region" description="Basic and acidic residues" evidence="2">
    <location>
        <begin position="381"/>
        <end position="398"/>
    </location>
</feature>
<comment type="caution">
    <text evidence="3">The sequence shown here is derived from an EMBL/GenBank/DDBJ whole genome shotgun (WGS) entry which is preliminary data.</text>
</comment>
<proteinExistence type="predicted"/>
<feature type="coiled-coil region" evidence="1">
    <location>
        <begin position="1201"/>
        <end position="1228"/>
    </location>
</feature>
<feature type="region of interest" description="Disordered" evidence="2">
    <location>
        <begin position="381"/>
        <end position="416"/>
    </location>
</feature>
<feature type="coiled-coil region" evidence="1">
    <location>
        <begin position="225"/>
        <end position="252"/>
    </location>
</feature>
<feature type="compositionally biased region" description="Low complexity" evidence="2">
    <location>
        <begin position="1381"/>
        <end position="1393"/>
    </location>
</feature>
<dbReference type="Proteomes" id="UP000054937">
    <property type="component" value="Unassembled WGS sequence"/>
</dbReference>
<sequence length="1526" mass="183358">MSVIFNPRLEDFNLVQEYQQLYKTDEIINEKFRQIQEISIETNNEALKALQKEELCKKCFPDNDLQKIFISLSTIEDQLLEYSNLNQNVQKVNKLIGITFNNLACYYRRHEESIEHTIQALNIIEIERREIVQLKDERIELKKSIQEIKYNIDKKKFDKKFGENQSQIPKFSSTSTESNKDIEFNTKINTIDNNSSMLKSDSNKFYQSQQFQLKQQTLKKQASKEEIIDQKVNNLEETQQKYNQKLEKTIKKYQIKKEKFACFRNLQIIAYLNYSNSQIGQKKYQEALKVLYTGYKQSNKQLGEKHPMTEKFLTLIKFCEHSAKNQKIEAIKKQEEEEKLKQQKELEEQQKLIQEKIKKEQEELEMKKKKQQQEEEEEKLKKQKELEEQERLKKENLAKKKTKKSPKKPEMRSMSTQTYNQYQYLFEQFDKNNNINLSHLSAKEREMLDQYKKLSNDEKQQLKQDAKYDLHDMKNYSKYKNLIEKYEKNKNMDLSKLTAEEKLILEQYQKLDPNVKEQLEQNLKKYENSITNPEYFNKYHYLIENFQKNPNMKMDTLAKEEKNALEQYKQLPPLQQQQLNDDQKTNIKNPYIYKKFKYLFQMYKENPHMDMNKLTESEQKALKQYINMNHTEREQIRYELKTDMKNPKIYAQFEYLVESHKKNPNTMLSKDLTFQEKEMLKKYKKLTKFQKEQLKKQYETSVYNMENYLKYNYLINHYENNKDKAIFNLKPNQKKYLDNYKQLKQGKKEKLLSFLEGIQNPDIFQENQHVIQESFQNPNFLIQKYNKEEQDLVKQYGECSDFLKNYLLERNKKHGSITPNTFVQYKELFEKYEKSANFFDFSDLSPEERYVLKKYIKFQEKRKAEEQAFQKQFNSLSPKQKRKGRPKNISYRNNSGNKRLFKRLYNAKSTCEERNCEHVYHNHKKEKQEQLPDWNNRFGIDQGEKAKEKINFKRQMALQRHSLDFVKPELLEQESVIRKSQIRDYSIHFNDAVSQSNIKRDLSRGINKSPVINNGRKNQQMQQLNQNDIQLINSQYPDDIIQNNNSKLRQKNASNLKQKALEILNRKQNSKSQNKKNKTNRIKTKDRKFSNYTGFQRANTLGDYEFEDDEEEDEFQNGYNVEFLDDSENNFYTMQSQVLNQNLKKQSTEQFNSYQKMYNSPTYKQQQQTSPLRNQQQSNMGFYNNLGGINNTHGIQFQGDIKNYQIEKNNQDKQNQNFEDSNQQTQTQFAQKLNKIQNNKNKGDMKLKNIKHFSTIEDFQNQKNKSVSQIDSSQFQTQALENYTNNYQLSQEQLKNNYIPQTTKKQTLPKIPLNSNQKILSQKDINSNRKRLDKNKYERERINSCIQLTEQEQLIYSQRQQQQKNLPQNKLGKIVNSNRKYSNSNLNDSYNLNKPLTNNQDILNNKSNLIHNKLQSLQNQPIQQQQKQEQLQQEQQVQLIQNQQKENGNLNNQNIQQNNKRQLGEFNEEMIQQILINHQQNLQVYNQYVKNSSNNKVQRSNTVMSKDSKDYQLKLPFIKEIKVNQQ</sequence>
<dbReference type="EMBL" id="LDAU01000104">
    <property type="protein sequence ID" value="KRX05806.1"/>
    <property type="molecule type" value="Genomic_DNA"/>
</dbReference>
<gene>
    <name evidence="3" type="ORF">PPERSA_02338</name>
</gene>
<feature type="region of interest" description="Disordered" evidence="2">
    <location>
        <begin position="1378"/>
        <end position="1399"/>
    </location>
</feature>
<evidence type="ECO:0000313" key="4">
    <source>
        <dbReference type="Proteomes" id="UP000054937"/>
    </source>
</evidence>
<reference evidence="3 4" key="1">
    <citation type="journal article" date="2015" name="Sci. Rep.">
        <title>Genome of the facultative scuticociliatosis pathogen Pseudocohnilembus persalinus provides insight into its virulence through horizontal gene transfer.</title>
        <authorList>
            <person name="Xiong J."/>
            <person name="Wang G."/>
            <person name="Cheng J."/>
            <person name="Tian M."/>
            <person name="Pan X."/>
            <person name="Warren A."/>
            <person name="Jiang C."/>
            <person name="Yuan D."/>
            <person name="Miao W."/>
        </authorList>
    </citation>
    <scope>NUCLEOTIDE SEQUENCE [LARGE SCALE GENOMIC DNA]</scope>
    <source>
        <strain evidence="3">36N120E</strain>
    </source>
</reference>
<evidence type="ECO:0000256" key="2">
    <source>
        <dbReference type="SAM" id="MobiDB-lite"/>
    </source>
</evidence>
<evidence type="ECO:0000256" key="1">
    <source>
        <dbReference type="SAM" id="Coils"/>
    </source>
</evidence>
<feature type="compositionally biased region" description="Polar residues" evidence="2">
    <location>
        <begin position="869"/>
        <end position="878"/>
    </location>
</feature>
<feature type="compositionally biased region" description="Basic residues" evidence="2">
    <location>
        <begin position="1073"/>
        <end position="1084"/>
    </location>
</feature>
<feature type="coiled-coil region" evidence="1">
    <location>
        <begin position="124"/>
        <end position="151"/>
    </location>
</feature>
<name>A0A0V0QU72_PSEPJ</name>
<accession>A0A0V0QU72</accession>
<feature type="region of interest" description="Disordered" evidence="2">
    <location>
        <begin position="1065"/>
        <end position="1084"/>
    </location>
</feature>
<feature type="region of interest" description="Disordered" evidence="2">
    <location>
        <begin position="869"/>
        <end position="894"/>
    </location>
</feature>